<name>A0A4Q7N9K9_9BURK</name>
<dbReference type="EMBL" id="SGXC01000003">
    <property type="protein sequence ID" value="RZS78790.1"/>
    <property type="molecule type" value="Genomic_DNA"/>
</dbReference>
<dbReference type="Proteomes" id="UP000292445">
    <property type="component" value="Unassembled WGS sequence"/>
</dbReference>
<feature type="transmembrane region" description="Helical" evidence="8">
    <location>
        <begin position="101"/>
        <end position="134"/>
    </location>
</feature>
<evidence type="ECO:0000256" key="7">
    <source>
        <dbReference type="ARBA" id="ARBA00023136"/>
    </source>
</evidence>
<evidence type="ECO:0000313" key="11">
    <source>
        <dbReference type="EMBL" id="RZS78790.1"/>
    </source>
</evidence>
<reference evidence="11 12" key="1">
    <citation type="submission" date="2019-02" db="EMBL/GenBank/DDBJ databases">
        <title>Genomic Encyclopedia of Type Strains, Phase IV (KMG-IV): sequencing the most valuable type-strain genomes for metagenomic binning, comparative biology and taxonomic classification.</title>
        <authorList>
            <person name="Goeker M."/>
        </authorList>
    </citation>
    <scope>NUCLEOTIDE SEQUENCE [LARGE SCALE GENOMIC DNA]</scope>
    <source>
        <strain evidence="11 12">K24</strain>
    </source>
</reference>
<feature type="transmembrane region" description="Helical" evidence="8">
    <location>
        <begin position="194"/>
        <end position="218"/>
    </location>
</feature>
<organism evidence="11 12">
    <name type="scientific">Pigmentiphaga kullae</name>
    <dbReference type="NCBI Taxonomy" id="151784"/>
    <lineage>
        <taxon>Bacteria</taxon>
        <taxon>Pseudomonadati</taxon>
        <taxon>Pseudomonadota</taxon>
        <taxon>Betaproteobacteria</taxon>
        <taxon>Burkholderiales</taxon>
        <taxon>Alcaligenaceae</taxon>
        <taxon>Pigmentiphaga</taxon>
    </lineage>
</organism>
<dbReference type="Pfam" id="PF00664">
    <property type="entry name" value="ABC_membrane"/>
    <property type="match status" value="1"/>
</dbReference>
<dbReference type="InterPro" id="IPR036640">
    <property type="entry name" value="ABC1_TM_sf"/>
</dbReference>
<protein>
    <submittedName>
        <fullName evidence="11">ATP-binding cassette subfamily C protein CydD</fullName>
    </submittedName>
</protein>
<dbReference type="GO" id="GO:0140359">
    <property type="term" value="F:ABC-type transporter activity"/>
    <property type="evidence" value="ECO:0007669"/>
    <property type="project" value="InterPro"/>
</dbReference>
<dbReference type="PANTHER" id="PTHR24221">
    <property type="entry name" value="ATP-BINDING CASSETTE SUB-FAMILY B"/>
    <property type="match status" value="1"/>
</dbReference>
<evidence type="ECO:0000256" key="3">
    <source>
        <dbReference type="ARBA" id="ARBA00022692"/>
    </source>
</evidence>
<keyword evidence="6 8" id="KW-1133">Transmembrane helix</keyword>
<dbReference type="Gene3D" id="3.40.50.300">
    <property type="entry name" value="P-loop containing nucleotide triphosphate hydrolases"/>
    <property type="match status" value="1"/>
</dbReference>
<dbReference type="PROSITE" id="PS50893">
    <property type="entry name" value="ABC_TRANSPORTER_2"/>
    <property type="match status" value="1"/>
</dbReference>
<dbReference type="SUPFAM" id="SSF90123">
    <property type="entry name" value="ABC transporter transmembrane region"/>
    <property type="match status" value="1"/>
</dbReference>
<dbReference type="GO" id="GO:0005886">
    <property type="term" value="C:plasma membrane"/>
    <property type="evidence" value="ECO:0007669"/>
    <property type="project" value="UniProtKB-SubCell"/>
</dbReference>
<evidence type="ECO:0000256" key="5">
    <source>
        <dbReference type="ARBA" id="ARBA00022840"/>
    </source>
</evidence>
<dbReference type="GO" id="GO:0005524">
    <property type="term" value="F:ATP binding"/>
    <property type="evidence" value="ECO:0007669"/>
    <property type="project" value="UniProtKB-KW"/>
</dbReference>
<comment type="subcellular location">
    <subcellularLocation>
        <location evidence="1">Cell membrane</location>
        <topology evidence="1">Multi-pass membrane protein</topology>
    </subcellularLocation>
</comment>
<gene>
    <name evidence="11" type="ORF">EV675_5447</name>
</gene>
<dbReference type="GO" id="GO:0016887">
    <property type="term" value="F:ATP hydrolysis activity"/>
    <property type="evidence" value="ECO:0007669"/>
    <property type="project" value="InterPro"/>
</dbReference>
<evidence type="ECO:0000256" key="4">
    <source>
        <dbReference type="ARBA" id="ARBA00022741"/>
    </source>
</evidence>
<evidence type="ECO:0000313" key="12">
    <source>
        <dbReference type="Proteomes" id="UP000292445"/>
    </source>
</evidence>
<dbReference type="InterPro" id="IPR011527">
    <property type="entry name" value="ABC1_TM_dom"/>
</dbReference>
<sequence length="533" mass="54843">MAADPGDVAAGLLAAACFLLAGVLRAACDAWGARLSFQVARRRLSALRAAAVDALADGSPLDKRRPAAGQAASVLAEQADAAQPYLARYPAIQLKMLVMPLAILAAVAPLSWIAALVLLASAPLIPVFMALVGWRAQRASQAHLAEMGTLNAFLLDRLRGLATLRALDAVDATTGRLAYVAQTLRTRTMAVLRIAFLSSAVLELFSAIGVAMVAVYVGFHLLGTLPFGTWGGPLTLGQGLFVLLLAPSFFEPLRDLSTAWHDRAAGRAALEALRALSSAPSKLVGGAAPFPPASGAPARRPPPAVELVQLRFAHAEAASPVVDGIDLRVAPGERVAIMGPSGSGKSTLLALIAGLVPARSGAVVIDGVALDDHSAPRLRARMAWIGQKPHVFAGTLGANVALGRPDVDARAVGRALEAATLEQLAGREAGRPLGESGTGLSGGECLRLAMARAAAAPGTDLWLADEPTAHLDAATARELTRRLLAQSAGRTLIVATHDPELASRMDRVIDLAAPRAAPADTETVPLAAVGAAS</sequence>
<dbReference type="PANTHER" id="PTHR24221:SF261">
    <property type="entry name" value="GLUTATHIONE_L-CYSTEINE TRANSPORT SYSTEM ATP-BINDING_PERMEASE PROTEIN CYDD"/>
    <property type="match status" value="1"/>
</dbReference>
<proteinExistence type="predicted"/>
<feature type="domain" description="ABC transmembrane type-1" evidence="10">
    <location>
        <begin position="1"/>
        <end position="265"/>
    </location>
</feature>
<dbReference type="InterPro" id="IPR014216">
    <property type="entry name" value="ABC_transptr_CydD"/>
</dbReference>
<dbReference type="Pfam" id="PF00005">
    <property type="entry name" value="ABC_tran"/>
    <property type="match status" value="1"/>
</dbReference>
<dbReference type="InterPro" id="IPR003593">
    <property type="entry name" value="AAA+_ATPase"/>
</dbReference>
<dbReference type="SMART" id="SM00382">
    <property type="entry name" value="AAA"/>
    <property type="match status" value="1"/>
</dbReference>
<evidence type="ECO:0000259" key="10">
    <source>
        <dbReference type="PROSITE" id="PS50929"/>
    </source>
</evidence>
<dbReference type="GO" id="GO:0034040">
    <property type="term" value="F:ATPase-coupled lipid transmembrane transporter activity"/>
    <property type="evidence" value="ECO:0007669"/>
    <property type="project" value="TreeGrafter"/>
</dbReference>
<keyword evidence="5 11" id="KW-0067">ATP-binding</keyword>
<comment type="caution">
    <text evidence="11">The sequence shown here is derived from an EMBL/GenBank/DDBJ whole genome shotgun (WGS) entry which is preliminary data.</text>
</comment>
<feature type="domain" description="ABC transporter" evidence="9">
    <location>
        <begin position="305"/>
        <end position="531"/>
    </location>
</feature>
<dbReference type="NCBIfam" id="TIGR02857">
    <property type="entry name" value="CydD"/>
    <property type="match status" value="1"/>
</dbReference>
<dbReference type="InterPro" id="IPR027417">
    <property type="entry name" value="P-loop_NTPase"/>
</dbReference>
<evidence type="ECO:0000256" key="6">
    <source>
        <dbReference type="ARBA" id="ARBA00022989"/>
    </source>
</evidence>
<keyword evidence="7 8" id="KW-0472">Membrane</keyword>
<dbReference type="Gene3D" id="1.20.1560.10">
    <property type="entry name" value="ABC transporter type 1, transmembrane domain"/>
    <property type="match status" value="1"/>
</dbReference>
<dbReference type="GO" id="GO:0042883">
    <property type="term" value="P:cysteine transport"/>
    <property type="evidence" value="ECO:0007669"/>
    <property type="project" value="InterPro"/>
</dbReference>
<keyword evidence="2" id="KW-1003">Cell membrane</keyword>
<evidence type="ECO:0000256" key="8">
    <source>
        <dbReference type="SAM" id="Phobius"/>
    </source>
</evidence>
<keyword evidence="3 8" id="KW-0812">Transmembrane</keyword>
<evidence type="ECO:0000259" key="9">
    <source>
        <dbReference type="PROSITE" id="PS50893"/>
    </source>
</evidence>
<dbReference type="SUPFAM" id="SSF52540">
    <property type="entry name" value="P-loop containing nucleoside triphosphate hydrolases"/>
    <property type="match status" value="1"/>
</dbReference>
<evidence type="ECO:0000256" key="1">
    <source>
        <dbReference type="ARBA" id="ARBA00004651"/>
    </source>
</evidence>
<evidence type="ECO:0000256" key="2">
    <source>
        <dbReference type="ARBA" id="ARBA00022475"/>
    </source>
</evidence>
<keyword evidence="4" id="KW-0547">Nucleotide-binding</keyword>
<dbReference type="CDD" id="cd18584">
    <property type="entry name" value="ABC_6TM_AarD_CydD"/>
    <property type="match status" value="1"/>
</dbReference>
<dbReference type="InterPro" id="IPR039421">
    <property type="entry name" value="Type_1_exporter"/>
</dbReference>
<accession>A0A4Q7N9K9</accession>
<dbReference type="InterPro" id="IPR003439">
    <property type="entry name" value="ABC_transporter-like_ATP-bd"/>
</dbReference>
<keyword evidence="12" id="KW-1185">Reference proteome</keyword>
<dbReference type="AlphaFoldDB" id="A0A4Q7N9K9"/>
<dbReference type="PROSITE" id="PS50929">
    <property type="entry name" value="ABC_TM1F"/>
    <property type="match status" value="1"/>
</dbReference>